<dbReference type="KEGG" id="acob:P0Y56_06200"/>
<sequence>MLRKFLIGSALVAGAIVSLAQPALAHHSFAMFDMKKNIKLKGTVRQFQWTNPHVFIELLVRDPSGKMVNWSIEAGAPNILTRQGWKRSIFTPGEQLEIELHPLRSGAPGGAIVSVRKADGTLING</sequence>
<name>A0AAJ5X964_9SPHN</name>
<organism evidence="2 3">
    <name type="scientific">Candidatus Andeanibacterium colombiense</name>
    <dbReference type="NCBI Taxonomy" id="3121345"/>
    <lineage>
        <taxon>Bacteria</taxon>
        <taxon>Pseudomonadati</taxon>
        <taxon>Pseudomonadota</taxon>
        <taxon>Alphaproteobacteria</taxon>
        <taxon>Sphingomonadales</taxon>
        <taxon>Sphingomonadaceae</taxon>
        <taxon>Candidatus Andeanibacterium</taxon>
    </lineage>
</organism>
<evidence type="ECO:0000313" key="3">
    <source>
        <dbReference type="Proteomes" id="UP001218362"/>
    </source>
</evidence>
<dbReference type="Pfam" id="PF19649">
    <property type="entry name" value="DUF6152"/>
    <property type="match status" value="1"/>
</dbReference>
<feature type="chain" id="PRO_5042500394" evidence="1">
    <location>
        <begin position="26"/>
        <end position="125"/>
    </location>
</feature>
<protein>
    <submittedName>
        <fullName evidence="2">DUF6152 family protein</fullName>
    </submittedName>
</protein>
<dbReference type="InterPro" id="IPR046150">
    <property type="entry name" value="DUF6152"/>
</dbReference>
<dbReference type="Proteomes" id="UP001218362">
    <property type="component" value="Chromosome"/>
</dbReference>
<keyword evidence="1" id="KW-0732">Signal</keyword>
<gene>
    <name evidence="2" type="ORF">P0Y56_06200</name>
</gene>
<evidence type="ECO:0000256" key="1">
    <source>
        <dbReference type="SAM" id="SignalP"/>
    </source>
</evidence>
<reference evidence="2" key="1">
    <citation type="submission" date="2023-03" db="EMBL/GenBank/DDBJ databases">
        <title>Andean soil-derived lignocellulolytic bacterial consortium as a source of novel taxa and putative plastic-active enzymes.</title>
        <authorList>
            <person name="Diaz-Garcia L."/>
            <person name="Chuvochina M."/>
            <person name="Feuerriegel G."/>
            <person name="Bunk B."/>
            <person name="Sproer C."/>
            <person name="Streit W.R."/>
            <person name="Rodriguez L.M."/>
            <person name="Overmann J."/>
            <person name="Jimenez D.J."/>
        </authorList>
    </citation>
    <scope>NUCLEOTIDE SEQUENCE</scope>
    <source>
        <strain evidence="2">MAG 26</strain>
    </source>
</reference>
<proteinExistence type="predicted"/>
<dbReference type="EMBL" id="CP119316">
    <property type="protein sequence ID" value="WEK47883.1"/>
    <property type="molecule type" value="Genomic_DNA"/>
</dbReference>
<accession>A0AAJ5X964</accession>
<feature type="signal peptide" evidence="1">
    <location>
        <begin position="1"/>
        <end position="25"/>
    </location>
</feature>
<dbReference type="AlphaFoldDB" id="A0AAJ5X964"/>
<evidence type="ECO:0000313" key="2">
    <source>
        <dbReference type="EMBL" id="WEK47883.1"/>
    </source>
</evidence>